<protein>
    <recommendedName>
        <fullName evidence="3">TauD/TfdA-like domain-containing protein</fullName>
    </recommendedName>
</protein>
<dbReference type="AlphaFoldDB" id="A0A1S1JC91"/>
<organism evidence="4 6">
    <name type="scientific">Flavobacterium tructae</name>
    <dbReference type="NCBI Taxonomy" id="1114873"/>
    <lineage>
        <taxon>Bacteria</taxon>
        <taxon>Pseudomonadati</taxon>
        <taxon>Bacteroidota</taxon>
        <taxon>Flavobacteriia</taxon>
        <taxon>Flavobacteriales</taxon>
        <taxon>Flavobacteriaceae</taxon>
        <taxon>Flavobacterium</taxon>
    </lineage>
</organism>
<evidence type="ECO:0000313" key="6">
    <source>
        <dbReference type="Proteomes" id="UP000180252"/>
    </source>
</evidence>
<dbReference type="Pfam" id="PF02668">
    <property type="entry name" value="TauD"/>
    <property type="match status" value="1"/>
</dbReference>
<dbReference type="Proteomes" id="UP000180252">
    <property type="component" value="Unassembled WGS sequence"/>
</dbReference>
<dbReference type="EMBL" id="MIKE01000022">
    <property type="protein sequence ID" value="OHT45883.1"/>
    <property type="molecule type" value="Genomic_DNA"/>
</dbReference>
<dbReference type="InterPro" id="IPR050411">
    <property type="entry name" value="AlphaKG_dependent_hydroxylases"/>
</dbReference>
<evidence type="ECO:0000259" key="3">
    <source>
        <dbReference type="Pfam" id="PF02668"/>
    </source>
</evidence>
<evidence type="ECO:0000313" key="7">
    <source>
        <dbReference type="Proteomes" id="UP000198319"/>
    </source>
</evidence>
<reference evidence="6" key="2">
    <citation type="submission" date="2016-09" db="EMBL/GenBank/DDBJ databases">
        <authorList>
            <person name="Chen S."/>
            <person name="Walker E."/>
        </authorList>
    </citation>
    <scope>NUCLEOTIDE SEQUENCE [LARGE SCALE GENOMIC DNA]</scope>
    <source>
        <strain evidence="6">MSU</strain>
    </source>
</reference>
<dbReference type="PANTHER" id="PTHR10696:SF21">
    <property type="entry name" value="TAUD_TFDA-LIKE DOMAIN-CONTAINING PROTEIN"/>
    <property type="match status" value="1"/>
</dbReference>
<dbReference type="InterPro" id="IPR003819">
    <property type="entry name" value="TauD/TfdA-like"/>
</dbReference>
<dbReference type="STRING" id="1278819.BHE19_08645"/>
<keyword evidence="2" id="KW-0560">Oxidoreductase</keyword>
<sequence>MINSIQKLKGIKAQKVTDVAQVDYSVWPGQAGFPLVVKPSAVGMQLNDWVAQNRAEFQEKVNTYGAILFRGFHINTVEKFENFSKLYADTPLEYNLRSSPRYSVGKNVYHTTTYPKEYSIEMHSESSYAPVHPSNIVFCCIDPADKQGETPIADNKKVLEYLSEKTRTKFLEKGVKYVRNLNEAYGLSWKEVFQTEDQKEVEKTCNEQGISFEWKSDTNLVLTWTKKAIWEHPATGDSVWFNHAYFFNKYALEASFFDLVNSEDQLPNNTFYGDGTEISKEEIEEIREAYQKATVLFPWEKGDVLFLDNMLMSHGRSPYEGSRQIIASLF</sequence>
<evidence type="ECO:0000313" key="5">
    <source>
        <dbReference type="EMBL" id="OXB17143.1"/>
    </source>
</evidence>
<dbReference type="InterPro" id="IPR042098">
    <property type="entry name" value="TauD-like_sf"/>
</dbReference>
<dbReference type="Proteomes" id="UP000198319">
    <property type="component" value="Unassembled WGS sequence"/>
</dbReference>
<dbReference type="Gene3D" id="3.60.130.10">
    <property type="entry name" value="Clavaminate synthase-like"/>
    <property type="match status" value="1"/>
</dbReference>
<gene>
    <name evidence="5" type="ORF">B0A71_17935</name>
    <name evidence="4" type="ORF">BHE19_08645</name>
</gene>
<evidence type="ECO:0000313" key="4">
    <source>
        <dbReference type="EMBL" id="OHT45883.1"/>
    </source>
</evidence>
<dbReference type="SUPFAM" id="SSF51197">
    <property type="entry name" value="Clavaminate synthase-like"/>
    <property type="match status" value="1"/>
</dbReference>
<evidence type="ECO:0000256" key="2">
    <source>
        <dbReference type="ARBA" id="ARBA00023002"/>
    </source>
</evidence>
<accession>A0A1S1JC91</accession>
<dbReference type="EMBL" id="MUHG01000026">
    <property type="protein sequence ID" value="OXB17143.1"/>
    <property type="molecule type" value="Genomic_DNA"/>
</dbReference>
<reference evidence="4" key="1">
    <citation type="submission" date="2016-09" db="EMBL/GenBank/DDBJ databases">
        <authorList>
            <person name="Capua I."/>
            <person name="De Benedictis P."/>
            <person name="Joannis T."/>
            <person name="Lombin L.H."/>
            <person name="Cattoli G."/>
        </authorList>
    </citation>
    <scope>NUCLEOTIDE SEQUENCE [LARGE SCALE GENOMIC DNA]</scope>
    <source>
        <strain evidence="4">MSU</strain>
    </source>
</reference>
<dbReference type="PANTHER" id="PTHR10696">
    <property type="entry name" value="GAMMA-BUTYROBETAINE HYDROXYLASE-RELATED"/>
    <property type="match status" value="1"/>
</dbReference>
<feature type="domain" description="TauD/TfdA-like" evidence="3">
    <location>
        <begin position="39"/>
        <end position="323"/>
    </location>
</feature>
<name>A0A1S1JC91_9FLAO</name>
<evidence type="ECO:0000256" key="1">
    <source>
        <dbReference type="ARBA" id="ARBA00001954"/>
    </source>
</evidence>
<proteinExistence type="predicted"/>
<dbReference type="RefSeq" id="WP_035746294.1">
    <property type="nucleotide sequence ID" value="NZ_MIKE01000022.1"/>
</dbReference>
<comment type="cofactor">
    <cofactor evidence="1">
        <name>Fe(2+)</name>
        <dbReference type="ChEBI" id="CHEBI:29033"/>
    </cofactor>
</comment>
<dbReference type="GO" id="GO:0016706">
    <property type="term" value="F:2-oxoglutarate-dependent dioxygenase activity"/>
    <property type="evidence" value="ECO:0007669"/>
    <property type="project" value="UniProtKB-ARBA"/>
</dbReference>
<comment type="caution">
    <text evidence="4">The sequence shown here is derived from an EMBL/GenBank/DDBJ whole genome shotgun (WGS) entry which is preliminary data.</text>
</comment>
<dbReference type="OrthoDB" id="9769888at2"/>
<keyword evidence="7" id="KW-1185">Reference proteome</keyword>
<reference evidence="5 7" key="3">
    <citation type="submission" date="2016-11" db="EMBL/GenBank/DDBJ databases">
        <title>Whole genomes of Flavobacteriaceae.</title>
        <authorList>
            <person name="Stine C."/>
            <person name="Li C."/>
            <person name="Tadesse D."/>
        </authorList>
    </citation>
    <scope>NUCLEOTIDE SEQUENCE [LARGE SCALE GENOMIC DNA]</scope>
    <source>
        <strain evidence="5 7">ATCC BAA-2541</strain>
    </source>
</reference>